<accession>A0AAV5MKT1</accession>
<reference evidence="1 2" key="1">
    <citation type="journal article" date="2021" name="Commun. Biol.">
        <title>The genome of Shorea leprosula (Dipterocarpaceae) highlights the ecological relevance of drought in aseasonal tropical rainforests.</title>
        <authorList>
            <person name="Ng K.K.S."/>
            <person name="Kobayashi M.J."/>
            <person name="Fawcett J.A."/>
            <person name="Hatakeyama M."/>
            <person name="Paape T."/>
            <person name="Ng C.H."/>
            <person name="Ang C.C."/>
            <person name="Tnah L.H."/>
            <person name="Lee C.T."/>
            <person name="Nishiyama T."/>
            <person name="Sese J."/>
            <person name="O'Brien M.J."/>
            <person name="Copetti D."/>
            <person name="Mohd Noor M.I."/>
            <person name="Ong R.C."/>
            <person name="Putra M."/>
            <person name="Sireger I.Z."/>
            <person name="Indrioko S."/>
            <person name="Kosugi Y."/>
            <person name="Izuno A."/>
            <person name="Isagi Y."/>
            <person name="Lee S.L."/>
            <person name="Shimizu K.K."/>
        </authorList>
    </citation>
    <scope>NUCLEOTIDE SEQUENCE [LARGE SCALE GENOMIC DNA]</scope>
    <source>
        <strain evidence="1">214</strain>
    </source>
</reference>
<gene>
    <name evidence="1" type="ORF">SLEP1_g56208</name>
</gene>
<keyword evidence="2" id="KW-1185">Reference proteome</keyword>
<proteinExistence type="predicted"/>
<sequence>MGNQGLKMEPKPRVKSRKELCLSNWINQPPPGLDFDFQIMVATVDEMRRDRNLVRAEGKVGCKNLGSGLVIIDWFQFHSMVC</sequence>
<dbReference type="EMBL" id="BPVZ01000300">
    <property type="protein sequence ID" value="GKV49458.1"/>
    <property type="molecule type" value="Genomic_DNA"/>
</dbReference>
<organism evidence="1 2">
    <name type="scientific">Rubroshorea leprosula</name>
    <dbReference type="NCBI Taxonomy" id="152421"/>
    <lineage>
        <taxon>Eukaryota</taxon>
        <taxon>Viridiplantae</taxon>
        <taxon>Streptophyta</taxon>
        <taxon>Embryophyta</taxon>
        <taxon>Tracheophyta</taxon>
        <taxon>Spermatophyta</taxon>
        <taxon>Magnoliopsida</taxon>
        <taxon>eudicotyledons</taxon>
        <taxon>Gunneridae</taxon>
        <taxon>Pentapetalae</taxon>
        <taxon>rosids</taxon>
        <taxon>malvids</taxon>
        <taxon>Malvales</taxon>
        <taxon>Dipterocarpaceae</taxon>
        <taxon>Rubroshorea</taxon>
    </lineage>
</organism>
<dbReference type="Proteomes" id="UP001054252">
    <property type="component" value="Unassembled WGS sequence"/>
</dbReference>
<name>A0AAV5MKT1_9ROSI</name>
<dbReference type="AlphaFoldDB" id="A0AAV5MKT1"/>
<protein>
    <submittedName>
        <fullName evidence="1">Uncharacterized protein</fullName>
    </submittedName>
</protein>
<comment type="caution">
    <text evidence="1">The sequence shown here is derived from an EMBL/GenBank/DDBJ whole genome shotgun (WGS) entry which is preliminary data.</text>
</comment>
<evidence type="ECO:0000313" key="2">
    <source>
        <dbReference type="Proteomes" id="UP001054252"/>
    </source>
</evidence>
<evidence type="ECO:0000313" key="1">
    <source>
        <dbReference type="EMBL" id="GKV49458.1"/>
    </source>
</evidence>